<gene>
    <name evidence="2" type="ORF">BWK72_16715</name>
</gene>
<proteinExistence type="predicted"/>
<organism evidence="2 3">
    <name type="scientific">Rhodoferax ferrireducens</name>
    <dbReference type="NCBI Taxonomy" id="192843"/>
    <lineage>
        <taxon>Bacteria</taxon>
        <taxon>Pseudomonadati</taxon>
        <taxon>Pseudomonadota</taxon>
        <taxon>Betaproteobacteria</taxon>
        <taxon>Burkholderiales</taxon>
        <taxon>Comamonadaceae</taxon>
        <taxon>Rhodoferax</taxon>
    </lineage>
</organism>
<evidence type="ECO:0000259" key="1">
    <source>
        <dbReference type="Pfam" id="PF09836"/>
    </source>
</evidence>
<comment type="caution">
    <text evidence="2">The sequence shown here is derived from an EMBL/GenBank/DDBJ whole genome shotgun (WGS) entry which is preliminary data.</text>
</comment>
<dbReference type="EMBL" id="MTEI01000015">
    <property type="protein sequence ID" value="OQW86525.1"/>
    <property type="molecule type" value="Genomic_DNA"/>
</dbReference>
<dbReference type="Pfam" id="PF09836">
    <property type="entry name" value="DUF2063"/>
    <property type="match status" value="1"/>
</dbReference>
<feature type="domain" description="Putative DNA-binding" evidence="1">
    <location>
        <begin position="7"/>
        <end position="99"/>
    </location>
</feature>
<evidence type="ECO:0000313" key="3">
    <source>
        <dbReference type="Proteomes" id="UP000192505"/>
    </source>
</evidence>
<dbReference type="Gene3D" id="1.10.150.690">
    <property type="entry name" value="DUF2063"/>
    <property type="match status" value="1"/>
</dbReference>
<dbReference type="InterPro" id="IPR044922">
    <property type="entry name" value="DUF2063_N_sf"/>
</dbReference>
<name>A0A1W9KQK3_9BURK</name>
<accession>A0A1W9KQK3</accession>
<protein>
    <recommendedName>
        <fullName evidence="1">Putative DNA-binding domain-containing protein</fullName>
    </recommendedName>
</protein>
<evidence type="ECO:0000313" key="2">
    <source>
        <dbReference type="EMBL" id="OQW86525.1"/>
    </source>
</evidence>
<dbReference type="AlphaFoldDB" id="A0A1W9KQK3"/>
<dbReference type="Proteomes" id="UP000192505">
    <property type="component" value="Unassembled WGS sequence"/>
</dbReference>
<reference evidence="2 3" key="1">
    <citation type="submission" date="2017-01" db="EMBL/GenBank/DDBJ databases">
        <title>Novel large sulfur bacteria in the metagenomes of groundwater-fed chemosynthetic microbial mats in the Lake Huron basin.</title>
        <authorList>
            <person name="Sharrar A.M."/>
            <person name="Flood B.E."/>
            <person name="Bailey J.V."/>
            <person name="Jones D.S."/>
            <person name="Biddanda B."/>
            <person name="Ruberg S.A."/>
            <person name="Marcus D.N."/>
            <person name="Dick G.J."/>
        </authorList>
    </citation>
    <scope>NUCLEOTIDE SEQUENCE [LARGE SCALE GENOMIC DNA]</scope>
    <source>
        <strain evidence="2">A7</strain>
    </source>
</reference>
<dbReference type="InterPro" id="IPR018640">
    <property type="entry name" value="DUF2063"/>
</dbReference>
<sequence length="266" mass="27713">MSALARQQEALLAVLFDWPAELAANALAAHTDGPWARGLQAYQANGHALGQRALQGAYPVLAQLLGSQSFAALARAFWHASPPACGDMAQWGAALADFVAASTQLQDVPYLSDVARLEWALHQSASAADAQGDAASLALLTTHDPAELLLRLSPGCSTQASAWPIVSMVQAHAAEVPDFTAVRQLLQLGVGEEALIWRSGLRAQLRQALPGERAFITALLAGHTLGVALQQAPVLDIAAWLPLAVQSGLLLGSHPASASPTDLAPP</sequence>